<dbReference type="EMBL" id="BK015401">
    <property type="protein sequence ID" value="DAE05048.1"/>
    <property type="molecule type" value="Genomic_DNA"/>
</dbReference>
<accession>A0A8S5PEE4</accession>
<sequence>MANIYAALIIKGKKSINDVPDKIRDEVKQVLIDEGHPELAEGGN</sequence>
<evidence type="ECO:0000313" key="1">
    <source>
        <dbReference type="EMBL" id="DAE05048.1"/>
    </source>
</evidence>
<name>A0A8S5PEE4_9CAUD</name>
<dbReference type="NCBIfam" id="NF040910">
    <property type="entry name" value="CD1375_fam"/>
    <property type="match status" value="1"/>
</dbReference>
<organism evidence="1">
    <name type="scientific">Siphoviridae sp. ctvbt38</name>
    <dbReference type="NCBI Taxonomy" id="2825722"/>
    <lineage>
        <taxon>Viruses</taxon>
        <taxon>Duplodnaviria</taxon>
        <taxon>Heunggongvirae</taxon>
        <taxon>Uroviricota</taxon>
        <taxon>Caudoviricetes</taxon>
    </lineage>
</organism>
<protein>
    <submittedName>
        <fullName evidence="1">Uncharacterized protein</fullName>
    </submittedName>
</protein>
<reference evidence="1" key="1">
    <citation type="journal article" date="2021" name="Proc. Natl. Acad. Sci. U.S.A.">
        <title>A Catalog of Tens of Thousands of Viruses from Human Metagenomes Reveals Hidden Associations with Chronic Diseases.</title>
        <authorList>
            <person name="Tisza M.J."/>
            <person name="Buck C.B."/>
        </authorList>
    </citation>
    <scope>NUCLEOTIDE SEQUENCE</scope>
    <source>
        <strain evidence="1">Ctvbt38</strain>
    </source>
</reference>
<dbReference type="InterPro" id="IPR047907">
    <property type="entry name" value="CD1375-like"/>
</dbReference>
<proteinExistence type="predicted"/>